<dbReference type="InterPro" id="IPR026444">
    <property type="entry name" value="Secre_tail"/>
</dbReference>
<sequence length="661" mass="73013">MKSKNAFILSICLLASTYSFTQTIDIQSFATGLDMPVNIKNAGDDRLFVLEQRGYIRIINTNGSVNVTPFLDINNLVIDINGGGDERGLLGLAFHPNYSTNGYFYVNYIDNNGDTVISRFEVSSTDANIANQNSEFIILSINQPYSNHNGGDMAFGPDGYLYIASGDGGAGGDPQNRAQDLSTLLGKMIRIDINNTSNGNNYAIPANNPFYNDGDTNTRDEIWAYGLRNPWRFSFDRQTGDIWIADVGQGEYEEINMAPSTVAGLNYGWRCYEGNNTFNNTGCPDVSTLTFPIGEYSHSNSGNFKCSISGGYRYRGSAYPNFIGLYFFADYCSDEIGTLQNNGNSWNMSFSDQFNGNRWVSFGEDINGELYIVGLNSGTIYRIIDTDTSTWYEDADNDTFGNPNVSQTTANQPNGYVANNTDCDDTNPNINPNATEIPNNNIDENCDGLDELIWYEDADNDTFGNPNVSQTSASQPNGYVTNNTDCDDTNPNINPNATEIPNNNIDEDCDGLDASIWYQDADNDTFGNPNVSQTATSQPDDYVTNNTDCDDTNPNINPNAAEIPNNDIDENCDGSLETDTTGFSYLMYPNPARQEVFFVFDENEIPFSIDLFDFTGKHIKTLSNFSNHIITISTRNLASGLYLVSVFKANSQLSNKKLIIN</sequence>
<dbReference type="InterPro" id="IPR011041">
    <property type="entry name" value="Quinoprot_gluc/sorb_DH_b-prop"/>
</dbReference>
<accession>A0AAU7BPG7</accession>
<dbReference type="RefSeq" id="WP_347922196.1">
    <property type="nucleotide sequence ID" value="NZ_CP157199.1"/>
</dbReference>
<dbReference type="EMBL" id="CP157199">
    <property type="protein sequence ID" value="XBG60054.1"/>
    <property type="molecule type" value="Genomic_DNA"/>
</dbReference>
<feature type="chain" id="PRO_5043772693" evidence="2">
    <location>
        <begin position="22"/>
        <end position="661"/>
    </location>
</feature>
<evidence type="ECO:0000256" key="1">
    <source>
        <dbReference type="ARBA" id="ARBA00022729"/>
    </source>
</evidence>
<dbReference type="PANTHER" id="PTHR19328:SF75">
    <property type="entry name" value="ALDOSE SUGAR DEHYDROGENASE YLII"/>
    <property type="match status" value="1"/>
</dbReference>
<dbReference type="InterPro" id="IPR021655">
    <property type="entry name" value="Put_metal-bd"/>
</dbReference>
<dbReference type="InterPro" id="IPR012938">
    <property type="entry name" value="Glc/Sorbosone_DH"/>
</dbReference>
<dbReference type="SUPFAM" id="SSF50952">
    <property type="entry name" value="Soluble quinoprotein glucose dehydrogenase"/>
    <property type="match status" value="1"/>
</dbReference>
<evidence type="ECO:0000259" key="4">
    <source>
        <dbReference type="Pfam" id="PF18962"/>
    </source>
</evidence>
<dbReference type="PANTHER" id="PTHR19328">
    <property type="entry name" value="HEDGEHOG-INTERACTING PROTEIN"/>
    <property type="match status" value="1"/>
</dbReference>
<feature type="domain" description="Secretion system C-terminal sorting" evidence="4">
    <location>
        <begin position="587"/>
        <end position="660"/>
    </location>
</feature>
<keyword evidence="1 2" id="KW-0732">Signal</keyword>
<dbReference type="Pfam" id="PF18962">
    <property type="entry name" value="Por_Secre_tail"/>
    <property type="match status" value="1"/>
</dbReference>
<feature type="signal peptide" evidence="2">
    <location>
        <begin position="1"/>
        <end position="21"/>
    </location>
</feature>
<evidence type="ECO:0000259" key="3">
    <source>
        <dbReference type="Pfam" id="PF07995"/>
    </source>
</evidence>
<proteinExistence type="predicted"/>
<feature type="domain" description="Glucose/Sorbosone dehydrogenase" evidence="3">
    <location>
        <begin position="33"/>
        <end position="374"/>
    </location>
</feature>
<dbReference type="Gene3D" id="2.120.10.30">
    <property type="entry name" value="TolB, C-terminal domain"/>
    <property type="match status" value="1"/>
</dbReference>
<evidence type="ECO:0000256" key="2">
    <source>
        <dbReference type="SAM" id="SignalP"/>
    </source>
</evidence>
<dbReference type="Pfam" id="PF07995">
    <property type="entry name" value="GSDH"/>
    <property type="match status" value="1"/>
</dbReference>
<reference evidence="5" key="1">
    <citation type="submission" date="2024-05" db="EMBL/GenBank/DDBJ databases">
        <title>Pontimicrobium maritimus sp. nov., isolated form sea water.</title>
        <authorList>
            <person name="Muhammad N."/>
            <person name="Vuong T.Q."/>
            <person name="Han H.L."/>
            <person name="Kim S.-G."/>
        </authorList>
    </citation>
    <scope>NUCLEOTIDE SEQUENCE</scope>
    <source>
        <strain evidence="5">SW4</strain>
    </source>
</reference>
<evidence type="ECO:0000313" key="5">
    <source>
        <dbReference type="EMBL" id="XBG60054.1"/>
    </source>
</evidence>
<dbReference type="NCBIfam" id="TIGR04183">
    <property type="entry name" value="Por_Secre_tail"/>
    <property type="match status" value="1"/>
</dbReference>
<name>A0AAU7BPG7_9FLAO</name>
<dbReference type="AlphaFoldDB" id="A0AAU7BPG7"/>
<dbReference type="InterPro" id="IPR011042">
    <property type="entry name" value="6-blade_b-propeller_TolB-like"/>
</dbReference>
<protein>
    <submittedName>
        <fullName evidence="5">PQQ-dependent sugar dehydrogenase</fullName>
    </submittedName>
</protein>
<dbReference type="Pfam" id="PF11617">
    <property type="entry name" value="Cu-binding_MopE"/>
    <property type="match status" value="3"/>
</dbReference>
<organism evidence="5">
    <name type="scientific">Pontimicrobium sp. SW4</name>
    <dbReference type="NCBI Taxonomy" id="3153519"/>
    <lineage>
        <taxon>Bacteria</taxon>
        <taxon>Pseudomonadati</taxon>
        <taxon>Bacteroidota</taxon>
        <taxon>Flavobacteriia</taxon>
        <taxon>Flavobacteriales</taxon>
        <taxon>Flavobacteriaceae</taxon>
        <taxon>Pontimicrobium</taxon>
    </lineage>
</organism>
<gene>
    <name evidence="5" type="ORF">ABGB03_09285</name>
</gene>